<organism evidence="4 5">
    <name type="scientific">Qingshengfaniella alkalisoli</name>
    <dbReference type="NCBI Taxonomy" id="2599296"/>
    <lineage>
        <taxon>Bacteria</taxon>
        <taxon>Pseudomonadati</taxon>
        <taxon>Pseudomonadota</taxon>
        <taxon>Alphaproteobacteria</taxon>
        <taxon>Rhodobacterales</taxon>
        <taxon>Paracoccaceae</taxon>
        <taxon>Qingshengfaniella</taxon>
    </lineage>
</organism>
<proteinExistence type="predicted"/>
<dbReference type="Gene3D" id="3.30.465.10">
    <property type="match status" value="1"/>
</dbReference>
<dbReference type="PANTHER" id="PTHR43762:SF1">
    <property type="entry name" value="D-ARABINONO-1,4-LACTONE OXIDASE"/>
    <property type="match status" value="1"/>
</dbReference>
<keyword evidence="5" id="KW-1185">Reference proteome</keyword>
<dbReference type="PROSITE" id="PS51387">
    <property type="entry name" value="FAD_PCMH"/>
    <property type="match status" value="1"/>
</dbReference>
<evidence type="ECO:0000313" key="5">
    <source>
        <dbReference type="Proteomes" id="UP000318483"/>
    </source>
</evidence>
<dbReference type="KEGG" id="lit:FPZ52_18145"/>
<evidence type="ECO:0000256" key="2">
    <source>
        <dbReference type="ARBA" id="ARBA00022827"/>
    </source>
</evidence>
<geneLocation type="plasmid" evidence="4 5">
    <name>unnamed4</name>
</geneLocation>
<dbReference type="Proteomes" id="UP000318483">
    <property type="component" value="Plasmid unnamed4"/>
</dbReference>
<evidence type="ECO:0000256" key="1">
    <source>
        <dbReference type="ARBA" id="ARBA00022630"/>
    </source>
</evidence>
<dbReference type="RefSeq" id="WP_146367008.1">
    <property type="nucleotide sequence ID" value="NZ_CP042265.1"/>
</dbReference>
<feature type="domain" description="FAD-binding PCMH-type" evidence="3">
    <location>
        <begin position="12"/>
        <end position="191"/>
    </location>
</feature>
<sequence length="459" mass="52677">MVRKVQNWKRAITYHAHSVQQVTSIGDIQAIVKDKGRYPGPVRVKGSHHSTTKCVVNENGTVIDMLGLNKILKIDKENRTITMQAGVFHIDAAKALEKEGLQFYVNCEIGNLTVGSGACGGTKDASFYDEVEGGWEYGQVAAYCIGAKLVGYDGEVFEVTEADTPDLMAAVRSSYGMLGILVEVTYRVKRINAMAVRHVSYDVKEFADQLDELIATNQSIMLYLFPFLDKVVVEYRYDAPGKPESGSWQWKVRNYTWKTLWPFVSHLLYYIIPFRRIRNWLLNQLNRVTVWFMATILKDVNSSPADQIIRYPETAGFASYTFSIWAFPKEKYGQAILDYFEFCKRYNRDNHFRCDMLNVGYHIIQDRQSLFSYTRRGPVLTLDPVATGVPGWEGFLIAYNEFCSQHDGTPLFNQTGSITPLQTQKAFGKEIKQFLKLRKEYDPQDRFYTPHFRWLFEGA</sequence>
<dbReference type="Gene3D" id="3.30.43.10">
    <property type="entry name" value="Uridine Diphospho-n-acetylenolpyruvylglucosamine Reductase, domain 2"/>
    <property type="match status" value="1"/>
</dbReference>
<dbReference type="OrthoDB" id="9800184at2"/>
<dbReference type="SUPFAM" id="SSF56176">
    <property type="entry name" value="FAD-binding/transporter-associated domain-like"/>
    <property type="match status" value="1"/>
</dbReference>
<dbReference type="InterPro" id="IPR016167">
    <property type="entry name" value="FAD-bd_PCMH_sub1"/>
</dbReference>
<gene>
    <name evidence="4" type="ORF">FPZ52_18145</name>
</gene>
<evidence type="ECO:0000313" key="4">
    <source>
        <dbReference type="EMBL" id="QDY71594.1"/>
    </source>
</evidence>
<dbReference type="InterPro" id="IPR006094">
    <property type="entry name" value="Oxid_FAD_bind_N"/>
</dbReference>
<keyword evidence="1" id="KW-0285">Flavoprotein</keyword>
<protein>
    <submittedName>
        <fullName evidence="4">FAD-binding protein</fullName>
    </submittedName>
</protein>
<evidence type="ECO:0000259" key="3">
    <source>
        <dbReference type="PROSITE" id="PS51387"/>
    </source>
</evidence>
<dbReference type="AlphaFoldDB" id="A0A5B8J122"/>
<dbReference type="GO" id="GO:0016899">
    <property type="term" value="F:oxidoreductase activity, acting on the CH-OH group of donors, oxygen as acceptor"/>
    <property type="evidence" value="ECO:0007669"/>
    <property type="project" value="InterPro"/>
</dbReference>
<dbReference type="InterPro" id="IPR016166">
    <property type="entry name" value="FAD-bd_PCMH"/>
</dbReference>
<dbReference type="EMBL" id="CP042265">
    <property type="protein sequence ID" value="QDY71594.1"/>
    <property type="molecule type" value="Genomic_DNA"/>
</dbReference>
<name>A0A5B8J122_9RHOB</name>
<dbReference type="PANTHER" id="PTHR43762">
    <property type="entry name" value="L-GULONOLACTONE OXIDASE"/>
    <property type="match status" value="1"/>
</dbReference>
<dbReference type="InterPro" id="IPR036318">
    <property type="entry name" value="FAD-bd_PCMH-like_sf"/>
</dbReference>
<reference evidence="4 5" key="1">
    <citation type="submission" date="2019-07" db="EMBL/GenBank/DDBJ databases">
        <title>Litoreibacter alkalisoli sp. nov., isolated from saline-alkaline soil.</title>
        <authorList>
            <person name="Wang S."/>
            <person name="Xu L."/>
            <person name="Xing Y.-T."/>
            <person name="Sun J.-Q."/>
        </authorList>
    </citation>
    <scope>NUCLEOTIDE SEQUENCE [LARGE SCALE GENOMIC DNA]</scope>
    <source>
        <strain evidence="4 5">LN3S51</strain>
        <plasmid evidence="4 5">unnamed4</plasmid>
    </source>
</reference>
<dbReference type="InterPro" id="IPR016169">
    <property type="entry name" value="FAD-bd_PCMH_sub2"/>
</dbReference>
<keyword evidence="4" id="KW-0614">Plasmid</keyword>
<accession>A0A5B8J122</accession>
<dbReference type="GO" id="GO:0071949">
    <property type="term" value="F:FAD binding"/>
    <property type="evidence" value="ECO:0007669"/>
    <property type="project" value="InterPro"/>
</dbReference>
<keyword evidence="2" id="KW-0274">FAD</keyword>
<dbReference type="Pfam" id="PF01565">
    <property type="entry name" value="FAD_binding_4"/>
    <property type="match status" value="1"/>
</dbReference>
<dbReference type="InterPro" id="IPR010031">
    <property type="entry name" value="FAD_lactone_oxidase-like"/>
</dbReference>